<dbReference type="NCBIfam" id="NF005223">
    <property type="entry name" value="PRK06719.1"/>
    <property type="match status" value="1"/>
</dbReference>
<dbReference type="GO" id="GO:0004325">
    <property type="term" value="F:ferrochelatase activity"/>
    <property type="evidence" value="ECO:0007669"/>
    <property type="project" value="InterPro"/>
</dbReference>
<dbReference type="RefSeq" id="WP_070139215.1">
    <property type="nucleotide sequence ID" value="NZ_FMJF01000022.1"/>
</dbReference>
<dbReference type="EC" id="1.3.1.76" evidence="2"/>
<dbReference type="Gene3D" id="3.30.160.110">
    <property type="entry name" value="Siroheme synthase, domain 2"/>
    <property type="match status" value="1"/>
</dbReference>
<reference evidence="7 8" key="1">
    <citation type="submission" date="2016-05" db="EMBL/GenBank/DDBJ databases">
        <title>Bacillus thuringiensis and Bacillus weihenstephanensis as novel biocontrol agents of wilt causing Verticillium species.</title>
        <authorList>
            <person name="Hollensteiner J."/>
            <person name="Wemheuer F."/>
            <person name="Harting R."/>
            <person name="Kolarzyk A."/>
            <person name="Diaz-Valerio S."/>
            <person name="Poehlein A."/>
            <person name="Brzuszkiewicz E."/>
            <person name="Nesemann K."/>
            <person name="Braus-Stromeyer S."/>
            <person name="Braus G."/>
            <person name="Daniel R."/>
            <person name="Liesegang H."/>
        </authorList>
    </citation>
    <scope>NUCLEOTIDE SEQUENCE [LARGE SCALE GENOMIC DNA]</scope>
    <source>
        <strain evidence="7 8">GOE11</strain>
    </source>
</reference>
<organism evidence="7 8">
    <name type="scientific">Bacillus mycoides</name>
    <dbReference type="NCBI Taxonomy" id="1405"/>
    <lineage>
        <taxon>Bacteria</taxon>
        <taxon>Bacillati</taxon>
        <taxon>Bacillota</taxon>
        <taxon>Bacilli</taxon>
        <taxon>Bacillales</taxon>
        <taxon>Bacillaceae</taxon>
        <taxon>Bacillus</taxon>
        <taxon>Bacillus cereus group</taxon>
    </lineage>
</organism>
<dbReference type="SUPFAM" id="SSF51735">
    <property type="entry name" value="NAD(P)-binding Rossmann-fold domains"/>
    <property type="match status" value="1"/>
</dbReference>
<keyword evidence="4" id="KW-0520">NAD</keyword>
<dbReference type="NCBIfam" id="TIGR01470">
    <property type="entry name" value="cysG_Nterm"/>
    <property type="match status" value="1"/>
</dbReference>
<dbReference type="GO" id="GO:0019354">
    <property type="term" value="P:siroheme biosynthetic process"/>
    <property type="evidence" value="ECO:0007669"/>
    <property type="project" value="UniProtKB-UniPathway"/>
</dbReference>
<comment type="pathway">
    <text evidence="1">Porphyrin-containing compound metabolism; siroheme biosynthesis; sirohydrochlorin from precorrin-2: step 1/1.</text>
</comment>
<proteinExistence type="predicted"/>
<dbReference type="PANTHER" id="PTHR35330:SF1">
    <property type="entry name" value="SIROHEME BIOSYNTHESIS PROTEIN MET8"/>
    <property type="match status" value="1"/>
</dbReference>
<dbReference type="UniPathway" id="UPA00262">
    <property type="reaction ID" value="UER00222"/>
</dbReference>
<dbReference type="InterPro" id="IPR028161">
    <property type="entry name" value="Met8-like"/>
</dbReference>
<evidence type="ECO:0000256" key="3">
    <source>
        <dbReference type="ARBA" id="ARBA00023002"/>
    </source>
</evidence>
<comment type="catalytic activity">
    <reaction evidence="6">
        <text>precorrin-2 + NAD(+) = sirohydrochlorin + NADH + 2 H(+)</text>
        <dbReference type="Rhea" id="RHEA:15613"/>
        <dbReference type="ChEBI" id="CHEBI:15378"/>
        <dbReference type="ChEBI" id="CHEBI:57540"/>
        <dbReference type="ChEBI" id="CHEBI:57945"/>
        <dbReference type="ChEBI" id="CHEBI:58351"/>
        <dbReference type="ChEBI" id="CHEBI:58827"/>
        <dbReference type="EC" id="1.3.1.76"/>
    </reaction>
</comment>
<dbReference type="Gene3D" id="3.40.50.720">
    <property type="entry name" value="NAD(P)-binding Rossmann-like Domain"/>
    <property type="match status" value="1"/>
</dbReference>
<dbReference type="InterPro" id="IPR036291">
    <property type="entry name" value="NAD(P)-bd_dom_sf"/>
</dbReference>
<dbReference type="SUPFAM" id="SSF75615">
    <property type="entry name" value="Siroheme synthase middle domains-like"/>
    <property type="match status" value="1"/>
</dbReference>
<evidence type="ECO:0000256" key="4">
    <source>
        <dbReference type="ARBA" id="ARBA00023027"/>
    </source>
</evidence>
<dbReference type="PANTHER" id="PTHR35330">
    <property type="entry name" value="SIROHEME BIOSYNTHESIS PROTEIN MET8"/>
    <property type="match status" value="1"/>
</dbReference>
<accession>A0A1E8BQ73</accession>
<dbReference type="PATRIC" id="fig|86662.23.peg.2175"/>
<gene>
    <name evidence="7" type="ORF">BWGOE11_22520</name>
</gene>
<keyword evidence="3" id="KW-0560">Oxidoreductase</keyword>
<evidence type="ECO:0000313" key="7">
    <source>
        <dbReference type="EMBL" id="OFD95837.1"/>
    </source>
</evidence>
<evidence type="ECO:0000256" key="2">
    <source>
        <dbReference type="ARBA" id="ARBA00012400"/>
    </source>
</evidence>
<evidence type="ECO:0000313" key="8">
    <source>
        <dbReference type="Proteomes" id="UP000175835"/>
    </source>
</evidence>
<comment type="caution">
    <text evidence="7">The sequence shown here is derived from an EMBL/GenBank/DDBJ whole genome shotgun (WGS) entry which is preliminary data.</text>
</comment>
<name>A0A1E8BQ73_BACMY</name>
<protein>
    <recommendedName>
        <fullName evidence="2">precorrin-2 dehydrogenase</fullName>
        <ecNumber evidence="2">1.3.1.76</ecNumber>
    </recommendedName>
</protein>
<keyword evidence="5" id="KW-0627">Porphyrin biosynthesis</keyword>
<dbReference type="EMBL" id="LXLX01000026">
    <property type="protein sequence ID" value="OFD95837.1"/>
    <property type="molecule type" value="Genomic_DNA"/>
</dbReference>
<evidence type="ECO:0000256" key="6">
    <source>
        <dbReference type="ARBA" id="ARBA00047561"/>
    </source>
</evidence>
<evidence type="ECO:0000256" key="1">
    <source>
        <dbReference type="ARBA" id="ARBA00005010"/>
    </source>
</evidence>
<evidence type="ECO:0000256" key="5">
    <source>
        <dbReference type="ARBA" id="ARBA00023244"/>
    </source>
</evidence>
<dbReference type="Pfam" id="PF13241">
    <property type="entry name" value="NAD_binding_7"/>
    <property type="match status" value="1"/>
</dbReference>
<dbReference type="InterPro" id="IPR006367">
    <property type="entry name" value="Sirohaem_synthase_N"/>
</dbReference>
<dbReference type="Proteomes" id="UP000175835">
    <property type="component" value="Unassembled WGS sequence"/>
</dbReference>
<sequence>MYNLYPLMFNLNQKVVVIIGGGKIAYRKASGLKDTGAFVTVVSPEICEEMKELPYVTWKQKTFTNDDIKDAHLIYAATNQHTVNMMVKQAAHDFQWVNVVSDGTASSFHTPGVIRNDEFVFSISTSGKDPSFTKRMKQELTSILPKLIKKLSRTHKSESIS</sequence>
<dbReference type="GO" id="GO:0043115">
    <property type="term" value="F:precorrin-2 dehydrogenase activity"/>
    <property type="evidence" value="ECO:0007669"/>
    <property type="project" value="UniProtKB-EC"/>
</dbReference>
<dbReference type="AlphaFoldDB" id="A0A1E8BQ73"/>